<evidence type="ECO:0000313" key="2">
    <source>
        <dbReference type="Proteomes" id="UP000078486"/>
    </source>
</evidence>
<reference evidence="1 2" key="1">
    <citation type="submission" date="2016-01" db="EMBL/GenBank/DDBJ databases">
        <title>High potential of lignocellulose degradation of a new Verrucomicrobia species.</title>
        <authorList>
            <person name="Wang Y."/>
            <person name="Shi Y."/>
            <person name="Qiu Z."/>
            <person name="Liu S."/>
            <person name="Yang H."/>
        </authorList>
    </citation>
    <scope>NUCLEOTIDE SEQUENCE [LARGE SCALE GENOMIC DNA]</scope>
    <source>
        <strain evidence="1 2">TSB47</strain>
    </source>
</reference>
<dbReference type="Proteomes" id="UP000078486">
    <property type="component" value="Unassembled WGS sequence"/>
</dbReference>
<dbReference type="STRING" id="1184151.AW736_01625"/>
<evidence type="ECO:0000313" key="1">
    <source>
        <dbReference type="EMBL" id="OAM91767.1"/>
    </source>
</evidence>
<organism evidence="1 2">
    <name type="scientific">Termitidicoccus mucosus</name>
    <dbReference type="NCBI Taxonomy" id="1184151"/>
    <lineage>
        <taxon>Bacteria</taxon>
        <taxon>Pseudomonadati</taxon>
        <taxon>Verrucomicrobiota</taxon>
        <taxon>Opitutia</taxon>
        <taxon>Opitutales</taxon>
        <taxon>Opitutaceae</taxon>
        <taxon>Termitidicoccus</taxon>
    </lineage>
</organism>
<keyword evidence="2" id="KW-1185">Reference proteome</keyword>
<dbReference type="RefSeq" id="WP_068768537.1">
    <property type="nucleotide sequence ID" value="NZ_CP109796.1"/>
</dbReference>
<dbReference type="EMBL" id="LRRQ01000015">
    <property type="protein sequence ID" value="OAM91767.1"/>
    <property type="molecule type" value="Genomic_DNA"/>
</dbReference>
<gene>
    <name evidence="1" type="ORF">AW736_01625</name>
</gene>
<comment type="caution">
    <text evidence="1">The sequence shown here is derived from an EMBL/GenBank/DDBJ whole genome shotgun (WGS) entry which is preliminary data.</text>
</comment>
<accession>A0A178IQK0</accession>
<name>A0A178IQK0_9BACT</name>
<protein>
    <submittedName>
        <fullName evidence="1">Uncharacterized protein</fullName>
    </submittedName>
</protein>
<dbReference type="AlphaFoldDB" id="A0A178IQK0"/>
<proteinExistence type="predicted"/>
<sequence>MTPELSFLNLHVSTCPDTKRAFLCLPKIDGNLAEAFPIGKASPKIVAHTLLAYITTAKNLEKYRQNFARLTGMPFGKPEVTRAEGRTFLMLPHTDTKKQGGALLAEVFACPAVPCAKAMARPAAPANTCRNSPAATARKRNTTWGDLFPHLKQTGDSELAAIAEHCANVADLPDLCGEVAPEIRLSIDSIQGIRSALKNMAGHVSELLGKLN</sequence>